<organism evidence="8 9">
    <name type="scientific">Desulfuromusa kysingii</name>
    <dbReference type="NCBI Taxonomy" id="37625"/>
    <lineage>
        <taxon>Bacteria</taxon>
        <taxon>Pseudomonadati</taxon>
        <taxon>Thermodesulfobacteriota</taxon>
        <taxon>Desulfuromonadia</taxon>
        <taxon>Desulfuromonadales</taxon>
        <taxon>Geopsychrobacteraceae</taxon>
        <taxon>Desulfuromusa</taxon>
    </lineage>
</organism>
<accession>A0A1H4DY60</accession>
<dbReference type="Gene3D" id="1.20.1630.10">
    <property type="entry name" value="Formate dehydrogenase/DMSO reductase domain"/>
    <property type="match status" value="1"/>
</dbReference>
<feature type="transmembrane region" description="Helical" evidence="7">
    <location>
        <begin position="175"/>
        <end position="195"/>
    </location>
</feature>
<feature type="transmembrane region" description="Helical" evidence="7">
    <location>
        <begin position="143"/>
        <end position="163"/>
    </location>
</feature>
<gene>
    <name evidence="8" type="ORF">SAMN05660420_03137</name>
</gene>
<protein>
    <submittedName>
        <fullName evidence="8">Prokaryotic molybdopterin-containing oxidoreductase family, membrane subunit</fullName>
    </submittedName>
</protein>
<feature type="transmembrane region" description="Helical" evidence="7">
    <location>
        <begin position="244"/>
        <end position="261"/>
    </location>
</feature>
<reference evidence="8 9" key="1">
    <citation type="submission" date="2016-10" db="EMBL/GenBank/DDBJ databases">
        <authorList>
            <person name="de Groot N.N."/>
        </authorList>
    </citation>
    <scope>NUCLEOTIDE SEQUENCE [LARGE SCALE GENOMIC DNA]</scope>
    <source>
        <strain evidence="8 9">DSM 7343</strain>
    </source>
</reference>
<evidence type="ECO:0000256" key="5">
    <source>
        <dbReference type="ARBA" id="ARBA00022989"/>
    </source>
</evidence>
<dbReference type="InterPro" id="IPR052049">
    <property type="entry name" value="Electron_transfer_protein"/>
</dbReference>
<feature type="transmembrane region" description="Helical" evidence="7">
    <location>
        <begin position="273"/>
        <end position="295"/>
    </location>
</feature>
<keyword evidence="3" id="KW-1003">Cell membrane</keyword>
<keyword evidence="6 7" id="KW-0472">Membrane</keyword>
<feature type="transmembrane region" description="Helical" evidence="7">
    <location>
        <begin position="112"/>
        <end position="131"/>
    </location>
</feature>
<comment type="subcellular location">
    <subcellularLocation>
        <location evidence="1">Cell membrane</location>
        <topology evidence="1">Multi-pass membrane protein</topology>
    </subcellularLocation>
</comment>
<dbReference type="RefSeq" id="WP_092350560.1">
    <property type="nucleotide sequence ID" value="NZ_FNQN01000012.1"/>
</dbReference>
<evidence type="ECO:0000256" key="1">
    <source>
        <dbReference type="ARBA" id="ARBA00004651"/>
    </source>
</evidence>
<dbReference type="Proteomes" id="UP000199409">
    <property type="component" value="Unassembled WGS sequence"/>
</dbReference>
<dbReference type="PANTHER" id="PTHR34856">
    <property type="entry name" value="PROTEIN NRFD"/>
    <property type="match status" value="1"/>
</dbReference>
<evidence type="ECO:0000256" key="3">
    <source>
        <dbReference type="ARBA" id="ARBA00022475"/>
    </source>
</evidence>
<proteinExistence type="inferred from homology"/>
<keyword evidence="4 7" id="KW-0812">Transmembrane</keyword>
<keyword evidence="9" id="KW-1185">Reference proteome</keyword>
<feature type="transmembrane region" description="Helical" evidence="7">
    <location>
        <begin position="207"/>
        <end position="224"/>
    </location>
</feature>
<feature type="transmembrane region" description="Helical" evidence="7">
    <location>
        <begin position="40"/>
        <end position="63"/>
    </location>
</feature>
<evidence type="ECO:0000313" key="8">
    <source>
        <dbReference type="EMBL" id="SEA77438.1"/>
    </source>
</evidence>
<dbReference type="OrthoDB" id="9772767at2"/>
<evidence type="ECO:0000256" key="7">
    <source>
        <dbReference type="SAM" id="Phobius"/>
    </source>
</evidence>
<evidence type="ECO:0000256" key="6">
    <source>
        <dbReference type="ARBA" id="ARBA00023136"/>
    </source>
</evidence>
<evidence type="ECO:0000313" key="9">
    <source>
        <dbReference type="Proteomes" id="UP000199409"/>
    </source>
</evidence>
<keyword evidence="5 7" id="KW-1133">Transmembrane helix</keyword>
<dbReference type="STRING" id="37625.SAMN05660420_03137"/>
<feature type="transmembrane region" description="Helical" evidence="7">
    <location>
        <begin position="75"/>
        <end position="92"/>
    </location>
</feature>
<dbReference type="Pfam" id="PF03916">
    <property type="entry name" value="NrfD"/>
    <property type="match status" value="1"/>
</dbReference>
<dbReference type="AlphaFoldDB" id="A0A1H4DY60"/>
<name>A0A1H4DY60_9BACT</name>
<comment type="similarity">
    <text evidence="2">Belongs to the NrfD family.</text>
</comment>
<evidence type="ECO:0000256" key="4">
    <source>
        <dbReference type="ARBA" id="ARBA00022692"/>
    </source>
</evidence>
<dbReference type="EMBL" id="FNQN01000012">
    <property type="protein sequence ID" value="SEA77438.1"/>
    <property type="molecule type" value="Genomic_DNA"/>
</dbReference>
<feature type="transmembrane region" description="Helical" evidence="7">
    <location>
        <begin position="315"/>
        <end position="338"/>
    </location>
</feature>
<sequence length="347" mass="37315">MKIILALLALGGAALAIGKIIIWGDNSVGYGSYVPWGLWVAAYGFLITMSAGSAFVANMYYAFGREGYKTSARPALLLSIISLVTALPIIGMDLGHPFRGIMVLLRPDFQAFLPWAVWSYVLFLIVSFLLLKKDQAGADTRLFGKLSLLLAALFVIFEALHFGTVIAHPVWNSALVIPLFFATAVALGFCVLALFGEGNREFVRTMLLAHLLIVDIMEIGKLIVEWYSSTPAMQASASEAVASPVFWVFLAFGVVLPILLLSQRKPSSSVVKIAATSTLVGLLAAKYEFVTGAFALAQFAELPSAYSGPGLTTHYIPTVLEIGVTIGFVAAGALIFLWSVQTTKQPQ</sequence>
<dbReference type="PANTHER" id="PTHR34856:SF2">
    <property type="entry name" value="PROTEIN NRFD"/>
    <property type="match status" value="1"/>
</dbReference>
<dbReference type="GO" id="GO:0005886">
    <property type="term" value="C:plasma membrane"/>
    <property type="evidence" value="ECO:0007669"/>
    <property type="project" value="UniProtKB-SubCell"/>
</dbReference>
<dbReference type="InterPro" id="IPR005614">
    <property type="entry name" value="NrfD-like"/>
</dbReference>
<evidence type="ECO:0000256" key="2">
    <source>
        <dbReference type="ARBA" id="ARBA00008929"/>
    </source>
</evidence>